<dbReference type="InterPro" id="IPR037066">
    <property type="entry name" value="Plug_dom_sf"/>
</dbReference>
<dbReference type="InterPro" id="IPR008969">
    <property type="entry name" value="CarboxyPept-like_regulatory"/>
</dbReference>
<evidence type="ECO:0000256" key="2">
    <source>
        <dbReference type="ARBA" id="ARBA00022448"/>
    </source>
</evidence>
<sequence length="784" mass="88469">MRYLLLFNLLCVTTITLAQSNTISGYVRDRETGESLIGANVFDKSTLKGTTTNHFGYYTLPLSYSEVHLVFSYVGYLPIDTLINLNGNVELSIRLIPQSMLDEIVVTAEEDLVDMPQMSRIGIPVDQIKSLPALAGEVDIFKALQLMPGIQSGSEGSSGLYVRGGGPDQNLILLDGVPVYNASHLFGFFSVFNADAINNVEVIKGGFPARYGGRLSSVIDISMKEGNNQKLKGTGSIGLISSKLTLEGPLKKEKSSFIVSARRTYIDILARPLIKATTDGGETAGYFFYDLNAKVNYTFSDRDRIYLSTYTGDDKAYARSKDFYISDNTRYDYKDEFGLKWGNITSAFRWNHVFTPKIFSNVTATYSKYQFDIFQEYYNKSTTPTETTEDSGATRYFSGIHDLALKTDFEFTPHIDHQLRAGASAIHHTFNPGILAYTASNDADTTLGSSKTRGLELATYFEDDWTISKAIRVNAGVHFSAFNVNNIWYQKVQPRINARYLFDSGLAIKASYATMAQFIHLLTNSSIGLPTDLWVPATKNIKPQYSSQVAIGVAKNITKTYEVSIEAYYKDMTNLIEYSEGASYLDPQKDWQDKVSTGNGVSYGTELLIQKKTGRFSGWIGYTLSRTERTFPDLNFGKTYPYKYDRRHDVSLVGIYKLRDDFELSATWVYGTGNAVSLPEERYAGQGQFNGGPGRPTYYFYDELLYYPSRNNYRMRAYHRLDVSVSKTKKKKWGQQTWSFGAYNAYSRSNPFFMDIGYDRSGNKKFKQYSLFPIIPSVRYNFEF</sequence>
<dbReference type="Gene3D" id="2.170.130.10">
    <property type="entry name" value="TonB-dependent receptor, plug domain"/>
    <property type="match status" value="1"/>
</dbReference>
<gene>
    <name evidence="11" type="ORF">RT717_08905</name>
</gene>
<evidence type="ECO:0000256" key="3">
    <source>
        <dbReference type="ARBA" id="ARBA00022452"/>
    </source>
</evidence>
<keyword evidence="5 9" id="KW-0732">Signal</keyword>
<dbReference type="PANTHER" id="PTHR30069">
    <property type="entry name" value="TONB-DEPENDENT OUTER MEMBRANE RECEPTOR"/>
    <property type="match status" value="1"/>
</dbReference>
<dbReference type="PANTHER" id="PTHR30069:SF29">
    <property type="entry name" value="HEMOGLOBIN AND HEMOGLOBIN-HAPTOGLOBIN-BINDING PROTEIN 1-RELATED"/>
    <property type="match status" value="1"/>
</dbReference>
<proteinExistence type="inferred from homology"/>
<keyword evidence="12" id="KW-1185">Reference proteome</keyword>
<comment type="subcellular location">
    <subcellularLocation>
        <location evidence="1 8">Cell outer membrane</location>
        <topology evidence="1 8">Multi-pass membrane protein</topology>
    </subcellularLocation>
</comment>
<evidence type="ECO:0000256" key="1">
    <source>
        <dbReference type="ARBA" id="ARBA00004571"/>
    </source>
</evidence>
<name>A0ABZ0IWK4_9BACT</name>
<evidence type="ECO:0000313" key="11">
    <source>
        <dbReference type="EMBL" id="WOK08753.1"/>
    </source>
</evidence>
<protein>
    <submittedName>
        <fullName evidence="11">TonB-dependent receptor</fullName>
    </submittedName>
</protein>
<dbReference type="Gene3D" id="2.40.170.20">
    <property type="entry name" value="TonB-dependent receptor, beta-barrel domain"/>
    <property type="match status" value="1"/>
</dbReference>
<evidence type="ECO:0000256" key="6">
    <source>
        <dbReference type="ARBA" id="ARBA00023136"/>
    </source>
</evidence>
<dbReference type="Pfam" id="PF07715">
    <property type="entry name" value="Plug"/>
    <property type="match status" value="1"/>
</dbReference>
<evidence type="ECO:0000256" key="5">
    <source>
        <dbReference type="ARBA" id="ARBA00022729"/>
    </source>
</evidence>
<evidence type="ECO:0000256" key="7">
    <source>
        <dbReference type="ARBA" id="ARBA00023237"/>
    </source>
</evidence>
<feature type="signal peptide" evidence="9">
    <location>
        <begin position="1"/>
        <end position="18"/>
    </location>
</feature>
<evidence type="ECO:0000313" key="12">
    <source>
        <dbReference type="Proteomes" id="UP001302349"/>
    </source>
</evidence>
<comment type="similarity">
    <text evidence="8">Belongs to the TonB-dependent receptor family.</text>
</comment>
<dbReference type="RefSeq" id="WP_317491386.1">
    <property type="nucleotide sequence ID" value="NZ_CP136051.1"/>
</dbReference>
<keyword evidence="6 8" id="KW-0472">Membrane</keyword>
<evidence type="ECO:0000259" key="10">
    <source>
        <dbReference type="Pfam" id="PF07715"/>
    </source>
</evidence>
<keyword evidence="2 8" id="KW-0813">Transport</keyword>
<dbReference type="SUPFAM" id="SSF49464">
    <property type="entry name" value="Carboxypeptidase regulatory domain-like"/>
    <property type="match status" value="1"/>
</dbReference>
<organism evidence="11 12">
    <name type="scientific">Imperialibacter roseus</name>
    <dbReference type="NCBI Taxonomy" id="1324217"/>
    <lineage>
        <taxon>Bacteria</taxon>
        <taxon>Pseudomonadati</taxon>
        <taxon>Bacteroidota</taxon>
        <taxon>Cytophagia</taxon>
        <taxon>Cytophagales</taxon>
        <taxon>Flammeovirgaceae</taxon>
        <taxon>Imperialibacter</taxon>
    </lineage>
</organism>
<dbReference type="InterPro" id="IPR012910">
    <property type="entry name" value="Plug_dom"/>
</dbReference>
<keyword evidence="4 8" id="KW-0812">Transmembrane</keyword>
<dbReference type="Gene3D" id="2.60.40.1120">
    <property type="entry name" value="Carboxypeptidase-like, regulatory domain"/>
    <property type="match status" value="1"/>
</dbReference>
<evidence type="ECO:0000256" key="9">
    <source>
        <dbReference type="SAM" id="SignalP"/>
    </source>
</evidence>
<dbReference type="Proteomes" id="UP001302349">
    <property type="component" value="Chromosome"/>
</dbReference>
<keyword evidence="7 8" id="KW-0998">Cell outer membrane</keyword>
<feature type="domain" description="TonB-dependent receptor plug" evidence="10">
    <location>
        <begin position="137"/>
        <end position="214"/>
    </location>
</feature>
<dbReference type="PROSITE" id="PS52016">
    <property type="entry name" value="TONB_DEPENDENT_REC_3"/>
    <property type="match status" value="1"/>
</dbReference>
<evidence type="ECO:0000256" key="4">
    <source>
        <dbReference type="ARBA" id="ARBA00022692"/>
    </source>
</evidence>
<dbReference type="InterPro" id="IPR039426">
    <property type="entry name" value="TonB-dep_rcpt-like"/>
</dbReference>
<feature type="chain" id="PRO_5046095164" evidence="9">
    <location>
        <begin position="19"/>
        <end position="784"/>
    </location>
</feature>
<dbReference type="SUPFAM" id="SSF56935">
    <property type="entry name" value="Porins"/>
    <property type="match status" value="1"/>
</dbReference>
<dbReference type="Pfam" id="PF13715">
    <property type="entry name" value="CarbopepD_reg_2"/>
    <property type="match status" value="1"/>
</dbReference>
<dbReference type="EMBL" id="CP136051">
    <property type="protein sequence ID" value="WOK08753.1"/>
    <property type="molecule type" value="Genomic_DNA"/>
</dbReference>
<keyword evidence="11" id="KW-0675">Receptor</keyword>
<evidence type="ECO:0000256" key="8">
    <source>
        <dbReference type="PROSITE-ProRule" id="PRU01360"/>
    </source>
</evidence>
<reference evidence="11 12" key="1">
    <citation type="journal article" date="2023" name="Microbiol. Resour. Announc.">
        <title>Complete Genome Sequence of Imperialibacter roseus strain P4T.</title>
        <authorList>
            <person name="Tizabi D.R."/>
            <person name="Bachvaroff T."/>
            <person name="Hill R.T."/>
        </authorList>
    </citation>
    <scope>NUCLEOTIDE SEQUENCE [LARGE SCALE GENOMIC DNA]</scope>
    <source>
        <strain evidence="11 12">P4T</strain>
    </source>
</reference>
<dbReference type="InterPro" id="IPR036942">
    <property type="entry name" value="Beta-barrel_TonB_sf"/>
</dbReference>
<keyword evidence="3 8" id="KW-1134">Transmembrane beta strand</keyword>
<accession>A0ABZ0IWK4</accession>